<dbReference type="InterPro" id="IPR009097">
    <property type="entry name" value="Cyclic_Pdiesterase"/>
</dbReference>
<dbReference type="EMBL" id="WNKQ01000003">
    <property type="protein sequence ID" value="KAF5852580.1"/>
    <property type="molecule type" value="Genomic_DNA"/>
</dbReference>
<reference evidence="1" key="1">
    <citation type="submission" date="2019-11" db="EMBL/GenBank/DDBJ databases">
        <title>Bipolaris sorokiniana Genome sequencing.</title>
        <authorList>
            <person name="Wang H."/>
        </authorList>
    </citation>
    <scope>NUCLEOTIDE SEQUENCE</scope>
</reference>
<evidence type="ECO:0000313" key="2">
    <source>
        <dbReference type="Proteomes" id="UP000624244"/>
    </source>
</evidence>
<evidence type="ECO:0000313" key="1">
    <source>
        <dbReference type="EMBL" id="KAF5852580.1"/>
    </source>
</evidence>
<dbReference type="OMA" id="FVDPRNC"/>
<evidence type="ECO:0008006" key="3">
    <source>
        <dbReference type="Google" id="ProtNLM"/>
    </source>
</evidence>
<proteinExistence type="predicted"/>
<dbReference type="SUPFAM" id="SSF55144">
    <property type="entry name" value="LigT-like"/>
    <property type="match status" value="1"/>
</dbReference>
<gene>
    <name evidence="1" type="ORF">GGP41_008024</name>
</gene>
<protein>
    <recommendedName>
        <fullName evidence="3">RNA ligase/cyclic nucleotide phosphodiesterase</fullName>
    </recommendedName>
</protein>
<organism evidence="1 2">
    <name type="scientific">Cochliobolus sativus</name>
    <name type="common">Common root rot and spot blotch fungus</name>
    <name type="synonym">Bipolaris sorokiniana</name>
    <dbReference type="NCBI Taxonomy" id="45130"/>
    <lineage>
        <taxon>Eukaryota</taxon>
        <taxon>Fungi</taxon>
        <taxon>Dikarya</taxon>
        <taxon>Ascomycota</taxon>
        <taxon>Pezizomycotina</taxon>
        <taxon>Dothideomycetes</taxon>
        <taxon>Pleosporomycetidae</taxon>
        <taxon>Pleosporales</taxon>
        <taxon>Pleosporineae</taxon>
        <taxon>Pleosporaceae</taxon>
        <taxon>Bipolaris</taxon>
    </lineage>
</organism>
<sequence length="324" mass="36507">MSSNVSAPANQANTFEDLSGISTSAFSNPYDALIAACEDDPARIQEKYQLHRTTRNSQQKAKMLQEDFPGVTIDPILLRKCDPTIEPGFEDPRNCFVFWGRPTHNVKDLIHRVQQELRTVAPNLWLMPRDNLHITALEVTHSKTAPEIQKLVDSVRDKIPAMTDYTYAHRARLIKPLIGYDASALALSFVPAAGEGLHDGRTLEDDKFTYHHLRRDMFSLCRDAGLNVDSRYVVPSSHLTIGRFIYSKDFENEQCASDPEKIKALVSKIEEINDWLQKEFWPEHNDGKIPDGGEFNLGQEKGLHCGIGTLWYGGGEAVHQGKGY</sequence>
<name>A0A8H5ZP33_COCSA</name>
<dbReference type="AlphaFoldDB" id="A0A8H5ZP33"/>
<accession>A0A8H5ZP33</accession>
<comment type="caution">
    <text evidence="1">The sequence shown here is derived from an EMBL/GenBank/DDBJ whole genome shotgun (WGS) entry which is preliminary data.</text>
</comment>
<dbReference type="Proteomes" id="UP000624244">
    <property type="component" value="Unassembled WGS sequence"/>
</dbReference>